<name>A0A0V0GV53_SOLCH</name>
<accession>A0A0V0GV53</accession>
<evidence type="ECO:0000313" key="1">
    <source>
        <dbReference type="EMBL" id="JAP11312.1"/>
    </source>
</evidence>
<proteinExistence type="predicted"/>
<reference evidence="1" key="1">
    <citation type="submission" date="2015-12" db="EMBL/GenBank/DDBJ databases">
        <title>Gene expression during late stages of embryo sac development: a critical building block for successful pollen-pistil interactions.</title>
        <authorList>
            <person name="Liu Y."/>
            <person name="Joly V."/>
            <person name="Sabar M."/>
            <person name="Matton D.P."/>
        </authorList>
    </citation>
    <scope>NUCLEOTIDE SEQUENCE</scope>
</reference>
<sequence>MLKVWNMNVITLVPKKEHAEGLGHYRPITCCDTIYKVISKVLCNRLGLILPTIFFDNQSVVVTGKQLLKMSSSVNSWCGDTTGRTLKKAA</sequence>
<organism evidence="1">
    <name type="scientific">Solanum chacoense</name>
    <name type="common">Chaco potato</name>
    <dbReference type="NCBI Taxonomy" id="4108"/>
    <lineage>
        <taxon>Eukaryota</taxon>
        <taxon>Viridiplantae</taxon>
        <taxon>Streptophyta</taxon>
        <taxon>Embryophyta</taxon>
        <taxon>Tracheophyta</taxon>
        <taxon>Spermatophyta</taxon>
        <taxon>Magnoliopsida</taxon>
        <taxon>eudicotyledons</taxon>
        <taxon>Gunneridae</taxon>
        <taxon>Pentapetalae</taxon>
        <taxon>asterids</taxon>
        <taxon>lamiids</taxon>
        <taxon>Solanales</taxon>
        <taxon>Solanaceae</taxon>
        <taxon>Solanoideae</taxon>
        <taxon>Solaneae</taxon>
        <taxon>Solanum</taxon>
    </lineage>
</organism>
<dbReference type="EMBL" id="GEDG01031554">
    <property type="protein sequence ID" value="JAP11312.1"/>
    <property type="molecule type" value="Transcribed_RNA"/>
</dbReference>
<dbReference type="AlphaFoldDB" id="A0A0V0GV53"/>
<protein>
    <submittedName>
        <fullName evidence="1">Putative ovule protein</fullName>
    </submittedName>
</protein>